<organism evidence="2 3">
    <name type="scientific">Collybiopsis luxurians FD-317 M1</name>
    <dbReference type="NCBI Taxonomy" id="944289"/>
    <lineage>
        <taxon>Eukaryota</taxon>
        <taxon>Fungi</taxon>
        <taxon>Dikarya</taxon>
        <taxon>Basidiomycota</taxon>
        <taxon>Agaricomycotina</taxon>
        <taxon>Agaricomycetes</taxon>
        <taxon>Agaricomycetidae</taxon>
        <taxon>Agaricales</taxon>
        <taxon>Marasmiineae</taxon>
        <taxon>Omphalotaceae</taxon>
        <taxon>Collybiopsis</taxon>
        <taxon>Collybiopsis luxurians</taxon>
    </lineage>
</organism>
<name>A0A0D0BSZ7_9AGAR</name>
<reference evidence="2 3" key="1">
    <citation type="submission" date="2014-04" db="EMBL/GenBank/DDBJ databases">
        <title>Evolutionary Origins and Diversification of the Mycorrhizal Mutualists.</title>
        <authorList>
            <consortium name="DOE Joint Genome Institute"/>
            <consortium name="Mycorrhizal Genomics Consortium"/>
            <person name="Kohler A."/>
            <person name="Kuo A."/>
            <person name="Nagy L.G."/>
            <person name="Floudas D."/>
            <person name="Copeland A."/>
            <person name="Barry K.W."/>
            <person name="Cichocki N."/>
            <person name="Veneault-Fourrey C."/>
            <person name="LaButti K."/>
            <person name="Lindquist E.A."/>
            <person name="Lipzen A."/>
            <person name="Lundell T."/>
            <person name="Morin E."/>
            <person name="Murat C."/>
            <person name="Riley R."/>
            <person name="Ohm R."/>
            <person name="Sun H."/>
            <person name="Tunlid A."/>
            <person name="Henrissat B."/>
            <person name="Grigoriev I.V."/>
            <person name="Hibbett D.S."/>
            <person name="Martin F."/>
        </authorList>
    </citation>
    <scope>NUCLEOTIDE SEQUENCE [LARGE SCALE GENOMIC DNA]</scope>
    <source>
        <strain evidence="2 3">FD-317 M1</strain>
    </source>
</reference>
<evidence type="ECO:0000256" key="1">
    <source>
        <dbReference type="SAM" id="MobiDB-lite"/>
    </source>
</evidence>
<feature type="compositionally biased region" description="Acidic residues" evidence="1">
    <location>
        <begin position="90"/>
        <end position="106"/>
    </location>
</feature>
<feature type="region of interest" description="Disordered" evidence="1">
    <location>
        <begin position="84"/>
        <end position="106"/>
    </location>
</feature>
<keyword evidence="3" id="KW-1185">Reference proteome</keyword>
<evidence type="ECO:0000313" key="2">
    <source>
        <dbReference type="EMBL" id="KIK52739.1"/>
    </source>
</evidence>
<dbReference type="EMBL" id="KN834838">
    <property type="protein sequence ID" value="KIK52739.1"/>
    <property type="molecule type" value="Genomic_DNA"/>
</dbReference>
<proteinExistence type="predicted"/>
<dbReference type="Proteomes" id="UP000053593">
    <property type="component" value="Unassembled WGS sequence"/>
</dbReference>
<gene>
    <name evidence="2" type="ORF">GYMLUDRAFT_250993</name>
</gene>
<accession>A0A0D0BSZ7</accession>
<protein>
    <submittedName>
        <fullName evidence="2">Uncharacterized protein</fullName>
    </submittedName>
</protein>
<evidence type="ECO:0000313" key="3">
    <source>
        <dbReference type="Proteomes" id="UP000053593"/>
    </source>
</evidence>
<sequence>MLVIGILDVIDFVLGFAEHNPSATFLNSAVPFFNVLPNILISRLMLSLRVYETPEEMSRASQSAGGQQNSGLRFATNSFLGNIGAPLDSESIDEEREDGEIMEEER</sequence>
<dbReference type="AlphaFoldDB" id="A0A0D0BSZ7"/>
<dbReference type="HOGENOM" id="CLU_123995_1_0_1"/>